<evidence type="ECO:0000313" key="2">
    <source>
        <dbReference type="Proteomes" id="UP000024635"/>
    </source>
</evidence>
<reference evidence="2" key="1">
    <citation type="journal article" date="2015" name="Nat. Genet.">
        <title>The genome and transcriptome of the zoonotic hookworm Ancylostoma ceylanicum identify infection-specific gene families.</title>
        <authorList>
            <person name="Schwarz E.M."/>
            <person name="Hu Y."/>
            <person name="Antoshechkin I."/>
            <person name="Miller M.M."/>
            <person name="Sternberg P.W."/>
            <person name="Aroian R.V."/>
        </authorList>
    </citation>
    <scope>NUCLEOTIDE SEQUENCE</scope>
    <source>
        <strain evidence="2">HY135</strain>
    </source>
</reference>
<organism evidence="1 2">
    <name type="scientific">Ancylostoma ceylanicum</name>
    <dbReference type="NCBI Taxonomy" id="53326"/>
    <lineage>
        <taxon>Eukaryota</taxon>
        <taxon>Metazoa</taxon>
        <taxon>Ecdysozoa</taxon>
        <taxon>Nematoda</taxon>
        <taxon>Chromadorea</taxon>
        <taxon>Rhabditida</taxon>
        <taxon>Rhabditina</taxon>
        <taxon>Rhabditomorpha</taxon>
        <taxon>Strongyloidea</taxon>
        <taxon>Ancylostomatidae</taxon>
        <taxon>Ancylostomatinae</taxon>
        <taxon>Ancylostoma</taxon>
    </lineage>
</organism>
<evidence type="ECO:0000313" key="1">
    <source>
        <dbReference type="EMBL" id="EYC23137.1"/>
    </source>
</evidence>
<sequence>MGTLQLFEKLHFQCEVRCKRADVNRAHARRSLLSKAENEEELDMQSTSLLPNCRCVRQLDSEAKHRQSDLFLVPNM</sequence>
<dbReference type="EMBL" id="JARK01001352">
    <property type="protein sequence ID" value="EYC23137.1"/>
    <property type="molecule type" value="Genomic_DNA"/>
</dbReference>
<comment type="caution">
    <text evidence="1">The sequence shown here is derived from an EMBL/GenBank/DDBJ whole genome shotgun (WGS) entry which is preliminary data.</text>
</comment>
<gene>
    <name evidence="1" type="primary">Acey_s0016.g3141</name>
    <name evidence="1" type="ORF">Y032_0016g3141</name>
</gene>
<accession>A0A016V805</accession>
<protein>
    <submittedName>
        <fullName evidence="1">Uncharacterized protein</fullName>
    </submittedName>
</protein>
<name>A0A016V805_9BILA</name>
<dbReference type="AlphaFoldDB" id="A0A016V805"/>
<dbReference type="Proteomes" id="UP000024635">
    <property type="component" value="Unassembled WGS sequence"/>
</dbReference>
<proteinExistence type="predicted"/>
<keyword evidence="2" id="KW-1185">Reference proteome</keyword>